<dbReference type="EC" id="2.1.1.77" evidence="3"/>
<reference evidence="12" key="2">
    <citation type="submission" date="2020-09" db="EMBL/GenBank/DDBJ databases">
        <authorList>
            <person name="Sun Q."/>
            <person name="Ohkuma M."/>
        </authorList>
    </citation>
    <scope>NUCLEOTIDE SEQUENCE</scope>
    <source>
        <strain evidence="12">JCM 4335</strain>
    </source>
</reference>
<comment type="similarity">
    <text evidence="2">Belongs to the methyltransferase superfamily. L-isoaspartyl/D-aspartyl protein methyltransferase family.</text>
</comment>
<keyword evidence="13" id="KW-1185">Reference proteome</keyword>
<evidence type="ECO:0000256" key="5">
    <source>
        <dbReference type="ARBA" id="ARBA00022490"/>
    </source>
</evidence>
<dbReference type="GO" id="GO:0032259">
    <property type="term" value="P:methylation"/>
    <property type="evidence" value="ECO:0007669"/>
    <property type="project" value="UniProtKB-KW"/>
</dbReference>
<evidence type="ECO:0000256" key="7">
    <source>
        <dbReference type="ARBA" id="ARBA00022679"/>
    </source>
</evidence>
<evidence type="ECO:0000256" key="9">
    <source>
        <dbReference type="ARBA" id="ARBA00030757"/>
    </source>
</evidence>
<keyword evidence="5" id="KW-0963">Cytoplasm</keyword>
<proteinExistence type="inferred from homology"/>
<dbReference type="GO" id="GO:0005737">
    <property type="term" value="C:cytoplasm"/>
    <property type="evidence" value="ECO:0007669"/>
    <property type="project" value="UniProtKB-SubCell"/>
</dbReference>
<comment type="caution">
    <text evidence="12">The sequence shown here is derived from an EMBL/GenBank/DDBJ whole genome shotgun (WGS) entry which is preliminary data.</text>
</comment>
<evidence type="ECO:0000256" key="8">
    <source>
        <dbReference type="ARBA" id="ARBA00022691"/>
    </source>
</evidence>
<sequence>MAEHLGRPLPPPYEEAVRAVPRHLFLPSLLWLRDGSGGYAPRDRTTDPEAWMRAAYADVTLVTRFTDGLPSCAASMPSMVLRTLLLAGPAPHRPVLELGTGTGFSAGLLTALVGDDHVTTVEIDPALAAQAEVNLKSARRGPLVVTADAAGGWVPGAPYDRVVATFSVDRVPPAWIEQTRLGGRIVTPWTSAWCSYGTLALSTGPGGTARGRFHSFASFMPMRAPQLQGPGGAHAAAVSDGAGVTTSTGLSPWAVAGGDLDAEFHIGLGVPGASFAWDTSGEHAHTRLHISDTTGLSWAGVDYDGRRSDRFAVTQAGPRALWDEVASAYGRWEELGRPGVDRYRLNADPDGTQTVSVAVDGPRDVLVCTLPSAA</sequence>
<dbReference type="AlphaFoldDB" id="A0A918AZX1"/>
<evidence type="ECO:0000256" key="3">
    <source>
        <dbReference type="ARBA" id="ARBA00011890"/>
    </source>
</evidence>
<keyword evidence="8" id="KW-0949">S-adenosyl-L-methionine</keyword>
<evidence type="ECO:0000256" key="6">
    <source>
        <dbReference type="ARBA" id="ARBA00022603"/>
    </source>
</evidence>
<dbReference type="Pfam" id="PF01135">
    <property type="entry name" value="PCMT"/>
    <property type="match status" value="1"/>
</dbReference>
<evidence type="ECO:0000256" key="1">
    <source>
        <dbReference type="ARBA" id="ARBA00004496"/>
    </source>
</evidence>
<comment type="subcellular location">
    <subcellularLocation>
        <location evidence="1">Cytoplasm</location>
    </subcellularLocation>
</comment>
<accession>A0A918AZX1</accession>
<evidence type="ECO:0000313" key="12">
    <source>
        <dbReference type="EMBL" id="GGP97403.1"/>
    </source>
</evidence>
<dbReference type="Gene3D" id="3.40.50.150">
    <property type="entry name" value="Vaccinia Virus protein VP39"/>
    <property type="match status" value="1"/>
</dbReference>
<gene>
    <name evidence="12" type="primary">pcm</name>
    <name evidence="12" type="ORF">GCM10010249_14850</name>
</gene>
<protein>
    <recommendedName>
        <fullName evidence="4">Protein-L-isoaspartate O-methyltransferase</fullName>
        <ecNumber evidence="3">2.1.1.77</ecNumber>
    </recommendedName>
    <alternativeName>
        <fullName evidence="11">L-isoaspartyl protein carboxyl methyltransferase</fullName>
    </alternativeName>
    <alternativeName>
        <fullName evidence="9">Protein L-isoaspartyl methyltransferase</fullName>
    </alternativeName>
    <alternativeName>
        <fullName evidence="10">Protein-beta-aspartate methyltransferase</fullName>
    </alternativeName>
</protein>
<dbReference type="InterPro" id="IPR000682">
    <property type="entry name" value="PCMT"/>
</dbReference>
<dbReference type="CDD" id="cd02440">
    <property type="entry name" value="AdoMet_MTases"/>
    <property type="match status" value="1"/>
</dbReference>
<dbReference type="PANTHER" id="PTHR11579:SF0">
    <property type="entry name" value="PROTEIN-L-ISOASPARTATE(D-ASPARTATE) O-METHYLTRANSFERASE"/>
    <property type="match status" value="1"/>
</dbReference>
<dbReference type="SUPFAM" id="SSF53335">
    <property type="entry name" value="S-adenosyl-L-methionine-dependent methyltransferases"/>
    <property type="match status" value="1"/>
</dbReference>
<dbReference type="GO" id="GO:0004719">
    <property type="term" value="F:protein-L-isoaspartate (D-aspartate) O-methyltransferase activity"/>
    <property type="evidence" value="ECO:0007669"/>
    <property type="project" value="UniProtKB-EC"/>
</dbReference>
<evidence type="ECO:0000256" key="2">
    <source>
        <dbReference type="ARBA" id="ARBA00005369"/>
    </source>
</evidence>
<dbReference type="PANTHER" id="PTHR11579">
    <property type="entry name" value="PROTEIN-L-ISOASPARTATE O-METHYLTRANSFERASE"/>
    <property type="match status" value="1"/>
</dbReference>
<dbReference type="Proteomes" id="UP000654123">
    <property type="component" value="Unassembled WGS sequence"/>
</dbReference>
<dbReference type="InterPro" id="IPR029063">
    <property type="entry name" value="SAM-dependent_MTases_sf"/>
</dbReference>
<dbReference type="EMBL" id="BMSV01000002">
    <property type="protein sequence ID" value="GGP97403.1"/>
    <property type="molecule type" value="Genomic_DNA"/>
</dbReference>
<evidence type="ECO:0000256" key="10">
    <source>
        <dbReference type="ARBA" id="ARBA00031323"/>
    </source>
</evidence>
<evidence type="ECO:0000313" key="13">
    <source>
        <dbReference type="Proteomes" id="UP000654123"/>
    </source>
</evidence>
<evidence type="ECO:0000256" key="11">
    <source>
        <dbReference type="ARBA" id="ARBA00031350"/>
    </source>
</evidence>
<organism evidence="12 13">
    <name type="scientific">Streptomyces roseolilacinus</name>
    <dbReference type="NCBI Taxonomy" id="66904"/>
    <lineage>
        <taxon>Bacteria</taxon>
        <taxon>Bacillati</taxon>
        <taxon>Actinomycetota</taxon>
        <taxon>Actinomycetes</taxon>
        <taxon>Kitasatosporales</taxon>
        <taxon>Streptomycetaceae</taxon>
        <taxon>Streptomyces</taxon>
    </lineage>
</organism>
<keyword evidence="7" id="KW-0808">Transferase</keyword>
<evidence type="ECO:0000256" key="4">
    <source>
        <dbReference type="ARBA" id="ARBA00013346"/>
    </source>
</evidence>
<keyword evidence="6" id="KW-0489">Methyltransferase</keyword>
<name>A0A918AZX1_9ACTN</name>
<reference evidence="12" key="1">
    <citation type="journal article" date="2014" name="Int. J. Syst. Evol. Microbiol.">
        <title>Complete genome sequence of Corynebacterium casei LMG S-19264T (=DSM 44701T), isolated from a smear-ripened cheese.</title>
        <authorList>
            <consortium name="US DOE Joint Genome Institute (JGI-PGF)"/>
            <person name="Walter F."/>
            <person name="Albersmeier A."/>
            <person name="Kalinowski J."/>
            <person name="Ruckert C."/>
        </authorList>
    </citation>
    <scope>NUCLEOTIDE SEQUENCE</scope>
    <source>
        <strain evidence="12">JCM 4335</strain>
    </source>
</reference>